<evidence type="ECO:0000313" key="6">
    <source>
        <dbReference type="Proteomes" id="UP000224006"/>
    </source>
</evidence>
<evidence type="ECO:0000313" key="5">
    <source>
        <dbReference type="EMBL" id="PFH33720.1"/>
    </source>
</evidence>
<dbReference type="STRING" id="94643.A0A2A9MEB1"/>
<dbReference type="Proteomes" id="UP000224006">
    <property type="component" value="Chromosome VII"/>
</dbReference>
<name>A0A2A9MEB1_BESBE</name>
<dbReference type="KEGG" id="bbes:BESB_079360"/>
<feature type="compositionally biased region" description="Basic residues" evidence="3">
    <location>
        <begin position="197"/>
        <end position="207"/>
    </location>
</feature>
<feature type="compositionally biased region" description="Basic residues" evidence="3">
    <location>
        <begin position="27"/>
        <end position="40"/>
    </location>
</feature>
<dbReference type="Pfam" id="PF00076">
    <property type="entry name" value="RRM_1"/>
    <property type="match status" value="1"/>
</dbReference>
<organism evidence="5 6">
    <name type="scientific">Besnoitia besnoiti</name>
    <name type="common">Apicomplexan protozoan</name>
    <dbReference type="NCBI Taxonomy" id="94643"/>
    <lineage>
        <taxon>Eukaryota</taxon>
        <taxon>Sar</taxon>
        <taxon>Alveolata</taxon>
        <taxon>Apicomplexa</taxon>
        <taxon>Conoidasida</taxon>
        <taxon>Coccidia</taxon>
        <taxon>Eucoccidiorida</taxon>
        <taxon>Eimeriorina</taxon>
        <taxon>Sarcocystidae</taxon>
        <taxon>Besnoitia</taxon>
    </lineage>
</organism>
<keyword evidence="6" id="KW-1185">Reference proteome</keyword>
<dbReference type="SMART" id="SM00360">
    <property type="entry name" value="RRM"/>
    <property type="match status" value="1"/>
</dbReference>
<dbReference type="GO" id="GO:0005730">
    <property type="term" value="C:nucleolus"/>
    <property type="evidence" value="ECO:0007669"/>
    <property type="project" value="TreeGrafter"/>
</dbReference>
<evidence type="ECO:0000256" key="3">
    <source>
        <dbReference type="SAM" id="MobiDB-lite"/>
    </source>
</evidence>
<evidence type="ECO:0000256" key="1">
    <source>
        <dbReference type="ARBA" id="ARBA00022884"/>
    </source>
</evidence>
<dbReference type="Gene3D" id="3.30.70.330">
    <property type="match status" value="1"/>
</dbReference>
<dbReference type="GO" id="GO:0042274">
    <property type="term" value="P:ribosomal small subunit biogenesis"/>
    <property type="evidence" value="ECO:0007669"/>
    <property type="project" value="TreeGrafter"/>
</dbReference>
<dbReference type="GeneID" id="40312863"/>
<dbReference type="RefSeq" id="XP_029217729.1">
    <property type="nucleotide sequence ID" value="XM_029366298.1"/>
</dbReference>
<feature type="compositionally biased region" description="Basic and acidic residues" evidence="3">
    <location>
        <begin position="69"/>
        <end position="79"/>
    </location>
</feature>
<feature type="domain" description="RRM" evidence="4">
    <location>
        <begin position="98"/>
        <end position="177"/>
    </location>
</feature>
<feature type="region of interest" description="Disordered" evidence="3">
    <location>
        <begin position="172"/>
        <end position="214"/>
    </location>
</feature>
<proteinExistence type="predicted"/>
<protein>
    <submittedName>
        <fullName evidence="5">RNA recognition motif-containing protein</fullName>
    </submittedName>
</protein>
<evidence type="ECO:0000256" key="2">
    <source>
        <dbReference type="PROSITE-ProRule" id="PRU00176"/>
    </source>
</evidence>
<dbReference type="InterPro" id="IPR000504">
    <property type="entry name" value="RRM_dom"/>
</dbReference>
<dbReference type="VEuPathDB" id="ToxoDB:BESB_079360"/>
<dbReference type="CDD" id="cd12400">
    <property type="entry name" value="RRM_Nop6"/>
    <property type="match status" value="1"/>
</dbReference>
<feature type="region of interest" description="Disordered" evidence="3">
    <location>
        <begin position="1"/>
        <end position="92"/>
    </location>
</feature>
<feature type="compositionally biased region" description="Basic and acidic residues" evidence="3">
    <location>
        <begin position="48"/>
        <end position="58"/>
    </location>
</feature>
<dbReference type="GO" id="GO:0019843">
    <property type="term" value="F:rRNA binding"/>
    <property type="evidence" value="ECO:0007669"/>
    <property type="project" value="TreeGrafter"/>
</dbReference>
<dbReference type="PANTHER" id="PTHR23236">
    <property type="entry name" value="EUKARYOTIC TRANSLATION INITIATION FACTOR 4B/4H"/>
    <property type="match status" value="1"/>
</dbReference>
<gene>
    <name evidence="5" type="ORF">BESB_079360</name>
</gene>
<dbReference type="InterPro" id="IPR012677">
    <property type="entry name" value="Nucleotide-bd_a/b_plait_sf"/>
</dbReference>
<evidence type="ECO:0000259" key="4">
    <source>
        <dbReference type="PROSITE" id="PS50102"/>
    </source>
</evidence>
<reference evidence="5 6" key="1">
    <citation type="submission" date="2017-09" db="EMBL/GenBank/DDBJ databases">
        <title>Genome sequencing of Besnoitia besnoiti strain Bb-Ger1.</title>
        <authorList>
            <person name="Schares G."/>
            <person name="Venepally P."/>
            <person name="Lorenzi H.A."/>
        </authorList>
    </citation>
    <scope>NUCLEOTIDE SEQUENCE [LARGE SCALE GENOMIC DNA]</scope>
    <source>
        <strain evidence="5 6">Bb-Ger1</strain>
    </source>
</reference>
<sequence>MKRSLKLLKARSSSSPGQSGSKPTAPLKKKDRSAARKVKTRSPAPASLDKKSQKRADETPQPAENVPEFFKKTEATRADKKSRKNVKKDKGEKHEKRFIVFAGNLPLDTTAEQLKLFFKNKLQSRIVGVRVLTHRGTNKPKGCAFVEFDCREALEIALNYHHRELGGRKINIELSAGGGGNSKKRREKISKKNAELKKHRRMKVKQAKKPEQSK</sequence>
<dbReference type="AlphaFoldDB" id="A0A2A9MEB1"/>
<dbReference type="SUPFAM" id="SSF54928">
    <property type="entry name" value="RNA-binding domain, RBD"/>
    <property type="match status" value="1"/>
</dbReference>
<keyword evidence="1 2" id="KW-0694">RNA-binding</keyword>
<dbReference type="InterPro" id="IPR035979">
    <property type="entry name" value="RBD_domain_sf"/>
</dbReference>
<dbReference type="InterPro" id="IPR034228">
    <property type="entry name" value="Nop6_RRM"/>
</dbReference>
<dbReference type="OrthoDB" id="4726at2759"/>
<comment type="caution">
    <text evidence="5">The sequence shown here is derived from an EMBL/GenBank/DDBJ whole genome shotgun (WGS) entry which is preliminary data.</text>
</comment>
<feature type="compositionally biased region" description="Low complexity" evidence="3">
    <location>
        <begin position="10"/>
        <end position="21"/>
    </location>
</feature>
<dbReference type="EMBL" id="NWUJ01000008">
    <property type="protein sequence ID" value="PFH33720.1"/>
    <property type="molecule type" value="Genomic_DNA"/>
</dbReference>
<dbReference type="PANTHER" id="PTHR23236:SF51">
    <property type="entry name" value="NUCLEOLAR PROTEIN 6"/>
    <property type="match status" value="1"/>
</dbReference>
<dbReference type="PROSITE" id="PS50102">
    <property type="entry name" value="RRM"/>
    <property type="match status" value="1"/>
</dbReference>
<accession>A0A2A9MEB1</accession>